<comment type="caution">
    <text evidence="1">The sequence shown here is derived from an EMBL/GenBank/DDBJ whole genome shotgun (WGS) entry which is preliminary data.</text>
</comment>
<evidence type="ECO:0000313" key="1">
    <source>
        <dbReference type="EMBL" id="KRK22784.1"/>
    </source>
</evidence>
<gene>
    <name evidence="1" type="ORF">FD24_GL001652</name>
</gene>
<proteinExistence type="predicted"/>
<dbReference type="Proteomes" id="UP000051020">
    <property type="component" value="Unassembled WGS sequence"/>
</dbReference>
<name>A0A837R8A3_LACPE</name>
<dbReference type="RefSeq" id="WP_050340202.1">
    <property type="nucleotide sequence ID" value="NZ_AZCU01000020.1"/>
</dbReference>
<dbReference type="EMBL" id="AZCU01000020">
    <property type="protein sequence ID" value="KRK22784.1"/>
    <property type="molecule type" value="Genomic_DNA"/>
</dbReference>
<organism evidence="1 2">
    <name type="scientific">Lactiplantibacillus pentosus DSM 20314</name>
    <dbReference type="NCBI Taxonomy" id="1423791"/>
    <lineage>
        <taxon>Bacteria</taxon>
        <taxon>Bacillati</taxon>
        <taxon>Bacillota</taxon>
        <taxon>Bacilli</taxon>
        <taxon>Lactobacillales</taxon>
        <taxon>Lactobacillaceae</taxon>
        <taxon>Lactiplantibacillus</taxon>
    </lineage>
</organism>
<dbReference type="AlphaFoldDB" id="A0A837R8A3"/>
<evidence type="ECO:0000313" key="2">
    <source>
        <dbReference type="Proteomes" id="UP000051020"/>
    </source>
</evidence>
<sequence>MSTVADFYLHDRPTLLFSLHPEPTQAIIDGSKLLEYRRRFFSEPFQAFVYTSGPNGGIRLYLRCDKGLQLSPDQLALVGALIQHDSPDVTAAYFKDAAQGVALPITAFTTLPNIPLAQLQQQFTNFVAPRSYVFLDRPARQAQLDWLLQQPCQPLQLIDWTRRYAALATLLAR</sequence>
<protein>
    <recommendedName>
        <fullName evidence="3">ASCH domain-containing protein</fullName>
    </recommendedName>
</protein>
<reference evidence="1 2" key="1">
    <citation type="journal article" date="2015" name="Genome Announc.">
        <title>Expanding the biotechnology potential of lactobacilli through comparative genomics of 213 strains and associated genera.</title>
        <authorList>
            <person name="Sun Z."/>
            <person name="Harris H.M."/>
            <person name="McCann A."/>
            <person name="Guo C."/>
            <person name="Argimon S."/>
            <person name="Zhang W."/>
            <person name="Yang X."/>
            <person name="Jeffery I.B."/>
            <person name="Cooney J.C."/>
            <person name="Kagawa T.F."/>
            <person name="Liu W."/>
            <person name="Song Y."/>
            <person name="Salvetti E."/>
            <person name="Wrobel A."/>
            <person name="Rasinkangas P."/>
            <person name="Parkhill J."/>
            <person name="Rea M.C."/>
            <person name="O'Sullivan O."/>
            <person name="Ritari J."/>
            <person name="Douillard F.P."/>
            <person name="Paul Ross R."/>
            <person name="Yang R."/>
            <person name="Briner A.E."/>
            <person name="Felis G.E."/>
            <person name="de Vos W.M."/>
            <person name="Barrangou R."/>
            <person name="Klaenhammer T.R."/>
            <person name="Caufield P.W."/>
            <person name="Cui Y."/>
            <person name="Zhang H."/>
            <person name="O'Toole P.W."/>
        </authorList>
    </citation>
    <scope>NUCLEOTIDE SEQUENCE [LARGE SCALE GENOMIC DNA]</scope>
    <source>
        <strain evidence="1 2">DSM 20314</strain>
    </source>
</reference>
<accession>A0A837R8A3</accession>
<evidence type="ECO:0008006" key="3">
    <source>
        <dbReference type="Google" id="ProtNLM"/>
    </source>
</evidence>
<dbReference type="GeneID" id="49393555"/>